<dbReference type="Gene3D" id="1.10.1740.10">
    <property type="match status" value="1"/>
</dbReference>
<name>A0ABT3IHL1_9BACT</name>
<dbReference type="PANTHER" id="PTHR43133">
    <property type="entry name" value="RNA POLYMERASE ECF-TYPE SIGMA FACTO"/>
    <property type="match status" value="1"/>
</dbReference>
<dbReference type="InterPro" id="IPR013249">
    <property type="entry name" value="RNA_pol_sigma70_r4_t2"/>
</dbReference>
<feature type="domain" description="RNA polymerase sigma-70 region 2" evidence="5">
    <location>
        <begin position="20"/>
        <end position="83"/>
    </location>
</feature>
<comment type="caution">
    <text evidence="7">The sequence shown here is derived from an EMBL/GenBank/DDBJ whole genome shotgun (WGS) entry which is preliminary data.</text>
</comment>
<keyword evidence="4" id="KW-0804">Transcription</keyword>
<evidence type="ECO:0000313" key="7">
    <source>
        <dbReference type="EMBL" id="MCW3483249.1"/>
    </source>
</evidence>
<gene>
    <name evidence="7" type="ORF">OL497_05055</name>
</gene>
<evidence type="ECO:0000256" key="3">
    <source>
        <dbReference type="ARBA" id="ARBA00023082"/>
    </source>
</evidence>
<dbReference type="InterPro" id="IPR036388">
    <property type="entry name" value="WH-like_DNA-bd_sf"/>
</dbReference>
<evidence type="ECO:0000256" key="4">
    <source>
        <dbReference type="ARBA" id="ARBA00023163"/>
    </source>
</evidence>
<dbReference type="SUPFAM" id="SSF88659">
    <property type="entry name" value="Sigma3 and sigma4 domains of RNA polymerase sigma factors"/>
    <property type="match status" value="1"/>
</dbReference>
<dbReference type="Proteomes" id="UP001207742">
    <property type="component" value="Unassembled WGS sequence"/>
</dbReference>
<dbReference type="InterPro" id="IPR007627">
    <property type="entry name" value="RNA_pol_sigma70_r2"/>
</dbReference>
<dbReference type="Pfam" id="PF08281">
    <property type="entry name" value="Sigma70_r4_2"/>
    <property type="match status" value="1"/>
</dbReference>
<evidence type="ECO:0000256" key="2">
    <source>
        <dbReference type="ARBA" id="ARBA00023015"/>
    </source>
</evidence>
<dbReference type="NCBIfam" id="TIGR02985">
    <property type="entry name" value="Sig70_bacteroi1"/>
    <property type="match status" value="1"/>
</dbReference>
<dbReference type="Pfam" id="PF04542">
    <property type="entry name" value="Sigma70_r2"/>
    <property type="match status" value="1"/>
</dbReference>
<dbReference type="InterPro" id="IPR013325">
    <property type="entry name" value="RNA_pol_sigma_r2"/>
</dbReference>
<reference evidence="7 8" key="1">
    <citation type="submission" date="2022-10" db="EMBL/GenBank/DDBJ databases">
        <title>Chitinophaga nivalis PC15 sp. nov., isolated from Pyeongchang county, South Korea.</title>
        <authorList>
            <person name="Trinh H.N."/>
        </authorList>
    </citation>
    <scope>NUCLEOTIDE SEQUENCE [LARGE SCALE GENOMIC DNA]</scope>
    <source>
        <strain evidence="7 8">PC14</strain>
    </source>
</reference>
<accession>A0ABT3IHL1</accession>
<dbReference type="RefSeq" id="WP_264728394.1">
    <property type="nucleotide sequence ID" value="NZ_JAPDNR010000001.1"/>
</dbReference>
<evidence type="ECO:0000313" key="8">
    <source>
        <dbReference type="Proteomes" id="UP001207742"/>
    </source>
</evidence>
<dbReference type="InterPro" id="IPR013324">
    <property type="entry name" value="RNA_pol_sigma_r3/r4-like"/>
</dbReference>
<dbReference type="InterPro" id="IPR039425">
    <property type="entry name" value="RNA_pol_sigma-70-like"/>
</dbReference>
<evidence type="ECO:0000256" key="1">
    <source>
        <dbReference type="ARBA" id="ARBA00010641"/>
    </source>
</evidence>
<dbReference type="EMBL" id="JAPDNS010000001">
    <property type="protein sequence ID" value="MCW3483249.1"/>
    <property type="molecule type" value="Genomic_DNA"/>
</dbReference>
<keyword evidence="8" id="KW-1185">Reference proteome</keyword>
<dbReference type="SUPFAM" id="SSF88946">
    <property type="entry name" value="Sigma2 domain of RNA polymerase sigma factors"/>
    <property type="match status" value="1"/>
</dbReference>
<dbReference type="InterPro" id="IPR014327">
    <property type="entry name" value="RNA_pol_sigma70_bacteroid"/>
</dbReference>
<dbReference type="PANTHER" id="PTHR43133:SF46">
    <property type="entry name" value="RNA POLYMERASE SIGMA-70 FACTOR ECF SUBFAMILY"/>
    <property type="match status" value="1"/>
</dbReference>
<dbReference type="NCBIfam" id="TIGR02937">
    <property type="entry name" value="sigma70-ECF"/>
    <property type="match status" value="1"/>
</dbReference>
<evidence type="ECO:0000259" key="5">
    <source>
        <dbReference type="Pfam" id="PF04542"/>
    </source>
</evidence>
<dbReference type="Gene3D" id="1.10.10.10">
    <property type="entry name" value="Winged helix-like DNA-binding domain superfamily/Winged helix DNA-binding domain"/>
    <property type="match status" value="1"/>
</dbReference>
<feature type="domain" description="RNA polymerase sigma factor 70 region 4 type 2" evidence="6">
    <location>
        <begin position="112"/>
        <end position="161"/>
    </location>
</feature>
<protein>
    <submittedName>
        <fullName evidence="7">RNA polymerase sigma-70 factor</fullName>
    </submittedName>
</protein>
<organism evidence="7 8">
    <name type="scientific">Chitinophaga nivalis</name>
    <dbReference type="NCBI Taxonomy" id="2991709"/>
    <lineage>
        <taxon>Bacteria</taxon>
        <taxon>Pseudomonadati</taxon>
        <taxon>Bacteroidota</taxon>
        <taxon>Chitinophagia</taxon>
        <taxon>Chitinophagales</taxon>
        <taxon>Chitinophagaceae</taxon>
        <taxon>Chitinophaga</taxon>
    </lineage>
</organism>
<proteinExistence type="inferred from homology"/>
<evidence type="ECO:0000259" key="6">
    <source>
        <dbReference type="Pfam" id="PF08281"/>
    </source>
</evidence>
<comment type="similarity">
    <text evidence="1">Belongs to the sigma-70 factor family. ECF subfamily.</text>
</comment>
<keyword evidence="2" id="KW-0805">Transcription regulation</keyword>
<dbReference type="InterPro" id="IPR014284">
    <property type="entry name" value="RNA_pol_sigma-70_dom"/>
</dbReference>
<sequence>MRDKNTIRIDEETFVKAYEACWKALYMTCCKYVNDTEAAQEIVQDLFISIWERRAVIEIQTSLKQYLFSALKLKIFEYYRKQSVRNNYLQQTPFPEGKHLTEEAVLYKDLQQALGLAIASLPDRCQQVYRLSREKGMDNKSIAAALVITEKAVEGNITRALSYIKKRLKRFRE</sequence>
<keyword evidence="3" id="KW-0731">Sigma factor</keyword>